<protein>
    <submittedName>
        <fullName evidence="3">BTB domain-containing protein</fullName>
    </submittedName>
</protein>
<dbReference type="Gene3D" id="3.30.710.10">
    <property type="entry name" value="Potassium Channel Kv1.1, Chain A"/>
    <property type="match status" value="1"/>
</dbReference>
<evidence type="ECO:0000259" key="1">
    <source>
        <dbReference type="PROSITE" id="PS50097"/>
    </source>
</evidence>
<evidence type="ECO:0000313" key="3">
    <source>
        <dbReference type="WBParaSite" id="PDA_v2.g28062.t1"/>
    </source>
</evidence>
<dbReference type="InterPro" id="IPR011333">
    <property type="entry name" value="SKP1/BTB/POZ_sf"/>
</dbReference>
<dbReference type="Proteomes" id="UP000887578">
    <property type="component" value="Unplaced"/>
</dbReference>
<evidence type="ECO:0000313" key="2">
    <source>
        <dbReference type="Proteomes" id="UP000887578"/>
    </source>
</evidence>
<dbReference type="AlphaFoldDB" id="A0A914QF58"/>
<reference evidence="3" key="1">
    <citation type="submission" date="2022-11" db="UniProtKB">
        <authorList>
            <consortium name="WormBaseParasite"/>
        </authorList>
    </citation>
    <scope>IDENTIFICATION</scope>
</reference>
<dbReference type="InterPro" id="IPR000210">
    <property type="entry name" value="BTB/POZ_dom"/>
</dbReference>
<dbReference type="PROSITE" id="PS50097">
    <property type="entry name" value="BTB"/>
    <property type="match status" value="1"/>
</dbReference>
<dbReference type="CDD" id="cd18186">
    <property type="entry name" value="BTB_POZ_ZBTB_KLHL-like"/>
    <property type="match status" value="1"/>
</dbReference>
<dbReference type="WBParaSite" id="PDA_v2.g28062.t1">
    <property type="protein sequence ID" value="PDA_v2.g28062.t1"/>
    <property type="gene ID" value="PDA_v2.g28062"/>
</dbReference>
<proteinExistence type="predicted"/>
<keyword evidence="2" id="KW-1185">Reference proteome</keyword>
<feature type="domain" description="BTB" evidence="1">
    <location>
        <begin position="28"/>
        <end position="94"/>
    </location>
</feature>
<name>A0A914QF58_9BILA</name>
<dbReference type="Pfam" id="PF00651">
    <property type="entry name" value="BTB"/>
    <property type="match status" value="1"/>
</dbReference>
<sequence length="350" mass="41538">MDAKQTLYDFTMQRFEIFKSQDPKIGDFDVTFEINGKKLFANKFILRSVSSTFDSMLSDRWSKRDERVKIKGYSFDDFKEFLIFLYSGECTLTKDNIAVMIDIAEFFGVKIFKKYCENFLISIIDQENFPKMFELADKYSMEEFKQFAYVQRLDNILKPEIFSNFTKSVIRDIIEINQNNSDQEKLFVAVYMWGVFPAFQLQKEDKNLNLNEAIKKEIVDFLPFFNFKLMDKYFRNDFVFRIINKNGKIMKGQLQCPDDEIIADIIKLQKNSYGSCYSDGYCYWNSKKSNLTKPCILKKDDNIKWYLFFDFKQDIAIIPRKCVSDETYLLAEMFAENGFILDSYCKIEVV</sequence>
<dbReference type="SMART" id="SM00225">
    <property type="entry name" value="BTB"/>
    <property type="match status" value="1"/>
</dbReference>
<organism evidence="2 3">
    <name type="scientific">Panagrolaimus davidi</name>
    <dbReference type="NCBI Taxonomy" id="227884"/>
    <lineage>
        <taxon>Eukaryota</taxon>
        <taxon>Metazoa</taxon>
        <taxon>Ecdysozoa</taxon>
        <taxon>Nematoda</taxon>
        <taxon>Chromadorea</taxon>
        <taxon>Rhabditida</taxon>
        <taxon>Tylenchina</taxon>
        <taxon>Panagrolaimomorpha</taxon>
        <taxon>Panagrolaimoidea</taxon>
        <taxon>Panagrolaimidae</taxon>
        <taxon>Panagrolaimus</taxon>
    </lineage>
</organism>
<dbReference type="SUPFAM" id="SSF54695">
    <property type="entry name" value="POZ domain"/>
    <property type="match status" value="1"/>
</dbReference>
<accession>A0A914QF58</accession>
<dbReference type="PANTHER" id="PTHR45632">
    <property type="entry name" value="LD33804P"/>
    <property type="match status" value="1"/>
</dbReference>